<sequence>MSRLMSTIRVAILDDYQSVGLRADWSRVQQRVAGIDVFTNTVLEEDALVARLAPYHIVCAMRERTKFTKSLLDRLPNLRLIATTGMRNLGIDTEHAKAKDIVVSGTTAGSNSTLEHIWAIIFATVRHIAHEDANIKAKKPQWQTYVPMELSGQTIGLIGVGRLGTHAAVIAKAFGMRVVGWSPNLTPERAAEAGVEYAATKADLLKQSDIVSLHMVLSDRTRHIIKAEDLALMRPTAFFINTSRGPLVDEAALIEVLRAKKIAGAGLDVYDIEPAMADALPQLPLDHPLRELDNVTLSPHNAYVSHKAYKGFWEQTVENIEAFLDGKPIRLGVNGIQ</sequence>
<gene>
    <name evidence="7" type="ORF">HMN09_00625500</name>
</gene>
<proteinExistence type="inferred from homology"/>
<feature type="domain" description="D-isomer specific 2-hydroxyacid dehydrogenase catalytic" evidence="5">
    <location>
        <begin position="27"/>
        <end position="333"/>
    </location>
</feature>
<comment type="caution">
    <text evidence="7">The sequence shown here is derived from an EMBL/GenBank/DDBJ whole genome shotgun (WGS) entry which is preliminary data.</text>
</comment>
<dbReference type="PANTHER" id="PTHR42789:SF1">
    <property type="entry name" value="D-ISOMER SPECIFIC 2-HYDROXYACID DEHYDROGENASE FAMILY PROTEIN (AFU_ORTHOLOGUE AFUA_6G10090)"/>
    <property type="match status" value="1"/>
</dbReference>
<dbReference type="GO" id="GO:0051287">
    <property type="term" value="F:NAD binding"/>
    <property type="evidence" value="ECO:0007669"/>
    <property type="project" value="InterPro"/>
</dbReference>
<dbReference type="Proteomes" id="UP000613580">
    <property type="component" value="Unassembled WGS sequence"/>
</dbReference>
<dbReference type="SUPFAM" id="SSF51735">
    <property type="entry name" value="NAD(P)-binding Rossmann-fold domains"/>
    <property type="match status" value="1"/>
</dbReference>
<feature type="domain" description="D-isomer specific 2-hydroxyacid dehydrogenase NAD-binding" evidence="6">
    <location>
        <begin position="119"/>
        <end position="302"/>
    </location>
</feature>
<dbReference type="GO" id="GO:0016616">
    <property type="term" value="F:oxidoreductase activity, acting on the CH-OH group of donors, NAD or NADP as acceptor"/>
    <property type="evidence" value="ECO:0007669"/>
    <property type="project" value="InterPro"/>
</dbReference>
<dbReference type="Pfam" id="PF00389">
    <property type="entry name" value="2-Hacid_dh"/>
    <property type="match status" value="1"/>
</dbReference>
<dbReference type="SUPFAM" id="SSF52283">
    <property type="entry name" value="Formate/glycerate dehydrogenase catalytic domain-like"/>
    <property type="match status" value="1"/>
</dbReference>
<evidence type="ECO:0000259" key="6">
    <source>
        <dbReference type="Pfam" id="PF02826"/>
    </source>
</evidence>
<dbReference type="AlphaFoldDB" id="A0A8H6T7I3"/>
<comment type="similarity">
    <text evidence="1 4">Belongs to the D-isomer specific 2-hydroxyacid dehydrogenase family.</text>
</comment>
<dbReference type="InterPro" id="IPR006139">
    <property type="entry name" value="D-isomer_2_OHA_DH_cat_dom"/>
</dbReference>
<dbReference type="InterPro" id="IPR036291">
    <property type="entry name" value="NAD(P)-bd_dom_sf"/>
</dbReference>
<dbReference type="OrthoDB" id="298012at2759"/>
<dbReference type="PANTHER" id="PTHR42789">
    <property type="entry name" value="D-ISOMER SPECIFIC 2-HYDROXYACID DEHYDROGENASE FAMILY PROTEIN (AFU_ORTHOLOGUE AFUA_6G10090)"/>
    <property type="match status" value="1"/>
</dbReference>
<evidence type="ECO:0000259" key="5">
    <source>
        <dbReference type="Pfam" id="PF00389"/>
    </source>
</evidence>
<evidence type="ECO:0000256" key="1">
    <source>
        <dbReference type="ARBA" id="ARBA00005854"/>
    </source>
</evidence>
<dbReference type="InterPro" id="IPR006140">
    <property type="entry name" value="D-isomer_DH_NAD-bd"/>
</dbReference>
<dbReference type="CDD" id="cd12169">
    <property type="entry name" value="PGDH_like_1"/>
    <property type="match status" value="1"/>
</dbReference>
<evidence type="ECO:0000313" key="8">
    <source>
        <dbReference type="Proteomes" id="UP000613580"/>
    </source>
</evidence>
<protein>
    <submittedName>
        <fullName evidence="7">D-isomer-specific 2-hydroxyacid dehydrogenase NAD-binding protein</fullName>
    </submittedName>
</protein>
<dbReference type="InterPro" id="IPR050857">
    <property type="entry name" value="D-2-hydroxyacid_DH"/>
</dbReference>
<evidence type="ECO:0000256" key="4">
    <source>
        <dbReference type="RuleBase" id="RU003719"/>
    </source>
</evidence>
<organism evidence="7 8">
    <name type="scientific">Mycena chlorophos</name>
    <name type="common">Agaric fungus</name>
    <name type="synonym">Agaricus chlorophos</name>
    <dbReference type="NCBI Taxonomy" id="658473"/>
    <lineage>
        <taxon>Eukaryota</taxon>
        <taxon>Fungi</taxon>
        <taxon>Dikarya</taxon>
        <taxon>Basidiomycota</taxon>
        <taxon>Agaricomycotina</taxon>
        <taxon>Agaricomycetes</taxon>
        <taxon>Agaricomycetidae</taxon>
        <taxon>Agaricales</taxon>
        <taxon>Marasmiineae</taxon>
        <taxon>Mycenaceae</taxon>
        <taxon>Mycena</taxon>
    </lineage>
</organism>
<dbReference type="Pfam" id="PF02826">
    <property type="entry name" value="2-Hacid_dh_C"/>
    <property type="match status" value="1"/>
</dbReference>
<name>A0A8H6T7I3_MYCCL</name>
<keyword evidence="3" id="KW-0520">NAD</keyword>
<dbReference type="Gene3D" id="3.40.50.720">
    <property type="entry name" value="NAD(P)-binding Rossmann-like Domain"/>
    <property type="match status" value="2"/>
</dbReference>
<evidence type="ECO:0000313" key="7">
    <source>
        <dbReference type="EMBL" id="KAF7310825.1"/>
    </source>
</evidence>
<evidence type="ECO:0000256" key="2">
    <source>
        <dbReference type="ARBA" id="ARBA00023002"/>
    </source>
</evidence>
<reference evidence="7" key="1">
    <citation type="submission" date="2020-05" db="EMBL/GenBank/DDBJ databases">
        <title>Mycena genomes resolve the evolution of fungal bioluminescence.</title>
        <authorList>
            <person name="Tsai I.J."/>
        </authorList>
    </citation>
    <scope>NUCLEOTIDE SEQUENCE</scope>
    <source>
        <strain evidence="7">110903Hualien_Pintung</strain>
    </source>
</reference>
<keyword evidence="8" id="KW-1185">Reference proteome</keyword>
<accession>A0A8H6T7I3</accession>
<dbReference type="InterPro" id="IPR029753">
    <property type="entry name" value="D-isomer_DH_CS"/>
</dbReference>
<evidence type="ECO:0000256" key="3">
    <source>
        <dbReference type="ARBA" id="ARBA00023027"/>
    </source>
</evidence>
<keyword evidence="2 4" id="KW-0560">Oxidoreductase</keyword>
<dbReference type="PROSITE" id="PS00671">
    <property type="entry name" value="D_2_HYDROXYACID_DH_3"/>
    <property type="match status" value="1"/>
</dbReference>
<dbReference type="EMBL" id="JACAZE010000007">
    <property type="protein sequence ID" value="KAF7310825.1"/>
    <property type="molecule type" value="Genomic_DNA"/>
</dbReference>